<evidence type="ECO:0000256" key="13">
    <source>
        <dbReference type="ARBA" id="ARBA00023224"/>
    </source>
</evidence>
<gene>
    <name evidence="18" type="primary">LOC102388883</name>
</gene>
<evidence type="ECO:0000256" key="4">
    <source>
        <dbReference type="ARBA" id="ARBA00022606"/>
    </source>
</evidence>
<dbReference type="PRINTS" id="PR00245">
    <property type="entry name" value="OLFACTORYR"/>
</dbReference>
<dbReference type="PRINTS" id="PR00237">
    <property type="entry name" value="GPCRRHODOPSN"/>
</dbReference>
<dbReference type="InParanoid" id="A0A3Q0HKP5"/>
<keyword evidence="17" id="KW-1185">Reference proteome</keyword>
<evidence type="ECO:0000256" key="2">
    <source>
        <dbReference type="ARBA" id="ARBA00010663"/>
    </source>
</evidence>
<evidence type="ECO:0000259" key="16">
    <source>
        <dbReference type="PROSITE" id="PS50262"/>
    </source>
</evidence>
<keyword evidence="6 15" id="KW-0552">Olfaction</keyword>
<evidence type="ECO:0000313" key="17">
    <source>
        <dbReference type="Proteomes" id="UP000189705"/>
    </source>
</evidence>
<keyword evidence="7 15" id="KW-1133">Transmembrane helix</keyword>
<dbReference type="PANTHER" id="PTHR24242:SF357">
    <property type="entry name" value="OLFACTORY RECEPTOR FAMILY 6 SUBFAMILY Q MEMBER 1 (GENE_PSEUDOGENE)"/>
    <property type="match status" value="1"/>
</dbReference>
<protein>
    <recommendedName>
        <fullName evidence="15">Olfactory receptor</fullName>
    </recommendedName>
</protein>
<dbReference type="FunFam" id="1.20.1070.10:FF:000001">
    <property type="entry name" value="Olfactory receptor"/>
    <property type="match status" value="1"/>
</dbReference>
<evidence type="ECO:0000256" key="9">
    <source>
        <dbReference type="ARBA" id="ARBA00023136"/>
    </source>
</evidence>
<dbReference type="PROSITE" id="PS50262">
    <property type="entry name" value="G_PROTEIN_RECEP_F1_2"/>
    <property type="match status" value="1"/>
</dbReference>
<feature type="transmembrane region" description="Helical" evidence="15">
    <location>
        <begin position="146"/>
        <end position="167"/>
    </location>
</feature>
<comment type="similarity">
    <text evidence="2 14">Belongs to the G-protein coupled receptor 1 family.</text>
</comment>
<accession>A0A3Q0HKP5</accession>
<dbReference type="Gene3D" id="1.20.1070.10">
    <property type="entry name" value="Rhodopsin 7-helix transmembrane proteins"/>
    <property type="match status" value="1"/>
</dbReference>
<keyword evidence="12" id="KW-0325">Glycoprotein</keyword>
<evidence type="ECO:0000256" key="6">
    <source>
        <dbReference type="ARBA" id="ARBA00022725"/>
    </source>
</evidence>
<keyword evidence="9 15" id="KW-0472">Membrane</keyword>
<keyword evidence="11 14" id="KW-0675">Receptor</keyword>
<dbReference type="GO" id="GO:0004984">
    <property type="term" value="F:olfactory receptor activity"/>
    <property type="evidence" value="ECO:0007669"/>
    <property type="project" value="InterPro"/>
</dbReference>
<evidence type="ECO:0000256" key="10">
    <source>
        <dbReference type="ARBA" id="ARBA00023157"/>
    </source>
</evidence>
<keyword evidence="8 14" id="KW-0297">G-protein coupled receptor</keyword>
<feature type="domain" description="G-protein coupled receptors family 1 profile" evidence="16">
    <location>
        <begin position="44"/>
        <end position="295"/>
    </location>
</feature>
<keyword evidence="10" id="KW-1015">Disulfide bond</keyword>
<evidence type="ECO:0000256" key="5">
    <source>
        <dbReference type="ARBA" id="ARBA00022692"/>
    </source>
</evidence>
<dbReference type="GO" id="GO:0004930">
    <property type="term" value="F:G protein-coupled receptor activity"/>
    <property type="evidence" value="ECO:0007669"/>
    <property type="project" value="UniProtKB-KW"/>
</dbReference>
<dbReference type="CDD" id="cd13954">
    <property type="entry name" value="7tmA_OR"/>
    <property type="match status" value="1"/>
</dbReference>
<dbReference type="FunFam" id="1.10.1220.70:FF:000001">
    <property type="entry name" value="Olfactory receptor"/>
    <property type="match status" value="1"/>
</dbReference>
<keyword evidence="5 14" id="KW-0812">Transmembrane</keyword>
<dbReference type="Pfam" id="PF13853">
    <property type="entry name" value="7tm_4"/>
    <property type="match status" value="1"/>
</dbReference>
<keyword evidence="13 14" id="KW-0807">Transducer</keyword>
<evidence type="ECO:0000256" key="15">
    <source>
        <dbReference type="RuleBase" id="RU363047"/>
    </source>
</evidence>
<sequence length="318" mass="35390">MQPPSENLTLVKEFVLVGFSGLRKEVCLPLFYLFLAMYLLTVVENGALVLVVATERSLHTPMYFFLVHLSCLDVWYTSLTVPKMLAVLISPCSSRSISYQACLAQLYLFTFLGATECFLLATMAYDRYVAICMPLHYQAVVNRATCVWLASSSWLAGFLTPALPIYLMAKLTFCGPNTINHFFCDASPLLALSCSDSSFKEMVDFLVSLAVLVASSLVIGASYICIVSTVMRIHSAEGRQRAFSTCAAHLAVVSIYYGTLFFMYVRTKAASTTQLNKVVSIFYALVTPMLNPLIYSLRNTEVKGALQRTFCRGRWRQG</sequence>
<dbReference type="AlphaFoldDB" id="A0A3Q0HKP5"/>
<dbReference type="PANTHER" id="PTHR24242">
    <property type="entry name" value="G-PROTEIN COUPLED RECEPTOR"/>
    <property type="match status" value="1"/>
</dbReference>
<dbReference type="InterPro" id="IPR000276">
    <property type="entry name" value="GPCR_Rhodpsn"/>
</dbReference>
<comment type="subcellular location">
    <subcellularLocation>
        <location evidence="1 15">Cell membrane</location>
        <topology evidence="1 15">Multi-pass membrane protein</topology>
    </subcellularLocation>
</comment>
<feature type="transmembrane region" description="Helical" evidence="15">
    <location>
        <begin position="106"/>
        <end position="125"/>
    </location>
</feature>
<evidence type="ECO:0000313" key="18">
    <source>
        <dbReference type="RefSeq" id="XP_025071018.1"/>
    </source>
</evidence>
<dbReference type="SUPFAM" id="SSF81321">
    <property type="entry name" value="Family A G protein-coupled receptor-like"/>
    <property type="match status" value="1"/>
</dbReference>
<feature type="transmembrane region" description="Helical" evidence="15">
    <location>
        <begin position="30"/>
        <end position="51"/>
    </location>
</feature>
<dbReference type="GO" id="GO:0005886">
    <property type="term" value="C:plasma membrane"/>
    <property type="evidence" value="ECO:0007669"/>
    <property type="project" value="UniProtKB-SubCell"/>
</dbReference>
<name>A0A3Q0HKP5_ALLSI</name>
<evidence type="ECO:0000256" key="1">
    <source>
        <dbReference type="ARBA" id="ARBA00004651"/>
    </source>
</evidence>
<feature type="transmembrane region" description="Helical" evidence="15">
    <location>
        <begin position="277"/>
        <end position="297"/>
    </location>
</feature>
<evidence type="ECO:0000256" key="11">
    <source>
        <dbReference type="ARBA" id="ARBA00023170"/>
    </source>
</evidence>
<dbReference type="RefSeq" id="XP_025071018.1">
    <property type="nucleotide sequence ID" value="XM_025215233.1"/>
</dbReference>
<dbReference type="InterPro" id="IPR017452">
    <property type="entry name" value="GPCR_Rhodpsn_7TM"/>
</dbReference>
<evidence type="ECO:0000256" key="8">
    <source>
        <dbReference type="ARBA" id="ARBA00023040"/>
    </source>
</evidence>
<dbReference type="KEGG" id="asn:102388883"/>
<feature type="transmembrane region" description="Helical" evidence="15">
    <location>
        <begin position="242"/>
        <end position="265"/>
    </location>
</feature>
<dbReference type="GeneID" id="102388883"/>
<dbReference type="InterPro" id="IPR050939">
    <property type="entry name" value="Olfactory_GPCR1"/>
</dbReference>
<dbReference type="InterPro" id="IPR000725">
    <property type="entry name" value="Olfact_rcpt"/>
</dbReference>
<feature type="transmembrane region" description="Helical" evidence="15">
    <location>
        <begin position="63"/>
        <end position="86"/>
    </location>
</feature>
<keyword evidence="3 15" id="KW-1003">Cell membrane</keyword>
<evidence type="ECO:0000256" key="3">
    <source>
        <dbReference type="ARBA" id="ARBA00022475"/>
    </source>
</evidence>
<proteinExistence type="inferred from homology"/>
<organism evidence="17 18">
    <name type="scientific">Alligator sinensis</name>
    <name type="common">Chinese alligator</name>
    <dbReference type="NCBI Taxonomy" id="38654"/>
    <lineage>
        <taxon>Eukaryota</taxon>
        <taxon>Metazoa</taxon>
        <taxon>Chordata</taxon>
        <taxon>Craniata</taxon>
        <taxon>Vertebrata</taxon>
        <taxon>Euteleostomi</taxon>
        <taxon>Archelosauria</taxon>
        <taxon>Archosauria</taxon>
        <taxon>Crocodylia</taxon>
        <taxon>Alligatoridae</taxon>
        <taxon>Alligatorinae</taxon>
        <taxon>Alligator</taxon>
    </lineage>
</organism>
<feature type="transmembrane region" description="Helical" evidence="15">
    <location>
        <begin position="205"/>
        <end position="230"/>
    </location>
</feature>
<dbReference type="PROSITE" id="PS00237">
    <property type="entry name" value="G_PROTEIN_RECEP_F1_1"/>
    <property type="match status" value="1"/>
</dbReference>
<dbReference type="Proteomes" id="UP000189705">
    <property type="component" value="Unplaced"/>
</dbReference>
<evidence type="ECO:0000256" key="7">
    <source>
        <dbReference type="ARBA" id="ARBA00022989"/>
    </source>
</evidence>
<evidence type="ECO:0000256" key="14">
    <source>
        <dbReference type="RuleBase" id="RU000688"/>
    </source>
</evidence>
<evidence type="ECO:0000256" key="12">
    <source>
        <dbReference type="ARBA" id="ARBA00023180"/>
    </source>
</evidence>
<reference evidence="18" key="1">
    <citation type="submission" date="2025-08" db="UniProtKB">
        <authorList>
            <consortium name="RefSeq"/>
        </authorList>
    </citation>
    <scope>IDENTIFICATION</scope>
</reference>
<keyword evidence="4 15" id="KW-0716">Sensory transduction</keyword>